<dbReference type="GO" id="GO:0005886">
    <property type="term" value="C:plasma membrane"/>
    <property type="evidence" value="ECO:0007669"/>
    <property type="project" value="UniProtKB-SubCell"/>
</dbReference>
<evidence type="ECO:0000256" key="6">
    <source>
        <dbReference type="ARBA" id="ARBA00022989"/>
    </source>
</evidence>
<dbReference type="GO" id="GO:0007165">
    <property type="term" value="P:signal transduction"/>
    <property type="evidence" value="ECO:0007669"/>
    <property type="project" value="UniProtKB-KW"/>
</dbReference>
<feature type="transmembrane region" description="Helical" evidence="10">
    <location>
        <begin position="817"/>
        <end position="841"/>
    </location>
</feature>
<keyword evidence="5" id="KW-0552">Olfaction</keyword>
<protein>
    <recommendedName>
        <fullName evidence="12">Odorant receptor</fullName>
    </recommendedName>
</protein>
<reference evidence="11" key="1">
    <citation type="submission" date="2020-11" db="EMBL/GenBank/DDBJ databases">
        <authorList>
            <person name="Tran Van P."/>
        </authorList>
    </citation>
    <scope>NUCLEOTIDE SEQUENCE</scope>
</reference>
<feature type="transmembrane region" description="Helical" evidence="10">
    <location>
        <begin position="354"/>
        <end position="372"/>
    </location>
</feature>
<feature type="transmembrane region" description="Helical" evidence="10">
    <location>
        <begin position="174"/>
        <end position="196"/>
    </location>
</feature>
<evidence type="ECO:0000256" key="10">
    <source>
        <dbReference type="SAM" id="Phobius"/>
    </source>
</evidence>
<evidence type="ECO:0000256" key="3">
    <source>
        <dbReference type="ARBA" id="ARBA00022606"/>
    </source>
</evidence>
<gene>
    <name evidence="11" type="ORF">TCEB3V08_LOCUS8742</name>
</gene>
<evidence type="ECO:0000256" key="2">
    <source>
        <dbReference type="ARBA" id="ARBA00022475"/>
    </source>
</evidence>
<dbReference type="InterPro" id="IPR004117">
    <property type="entry name" value="7tm6_olfct_rcpt"/>
</dbReference>
<comment type="subcellular location">
    <subcellularLocation>
        <location evidence="1">Cell membrane</location>
        <topology evidence="1">Multi-pass membrane protein</topology>
    </subcellularLocation>
</comment>
<dbReference type="GO" id="GO:0005549">
    <property type="term" value="F:odorant binding"/>
    <property type="evidence" value="ECO:0007669"/>
    <property type="project" value="InterPro"/>
</dbReference>
<dbReference type="PANTHER" id="PTHR21137">
    <property type="entry name" value="ODORANT RECEPTOR"/>
    <property type="match status" value="1"/>
</dbReference>
<dbReference type="EMBL" id="OC319984">
    <property type="protein sequence ID" value="CAD7406886.1"/>
    <property type="molecule type" value="Genomic_DNA"/>
</dbReference>
<keyword evidence="9" id="KW-0807">Transducer</keyword>
<sequence length="901" mass="102489">MSVKFTGSLGMRLHLLWVAGVRPGEDSGLPYHCFTLLMMATMITMGASLMVQACLSWGDIDAVTEISFPLMAGIQILSKMLLIRWRRAAFVRLLERLGGIETDDCRRYCESLIARADSLGWKQGVVYSGSIFLTGLFWSASPLVAGLIGQPQPLPLKSWTPFDATVSPYYEMMYGFQILFLYFCCIGHSSGNLIFYELIRRGCQGFVMTNILLRNVAERAKERLDRDAKIMNLGERSKKIHHEEPRHRHPKSPDVANRIDDLQLLHGSVAVENEEIQREDVISGDEIGLEIKMYECLVECSQLHDRTISFVSDMDSFLNKALLIDFLSRIGVICQCGFQIIMDITHVSRVFKSLFFFLIGVEDLLIYCWLGNELIYQVNYDIKVWLHETASHRQSAEQCSLDDPSASVRCDAVSCNHLHLKTWISFHRKKKCGADPYLSPSIMNGCGSEEFRFDSETGEVFKHLIVERQDPTYNVNVNTGENKVKEDETTVKKKVFRVPKKFLARVTDTMTKWDDPIESDVKVLLEEKSEGKHFRIPRKFLAPEPELLTNPKIASAKMEKGIEEVTKTNNFRIPSTHLDFRPGLLQDIENEFKTTLKESELPHFPYSDPLMLPMKFTKSIDPKPDSEGHKIGPTVCNTVTETCGNTAYLTGNDNCVLELSESKVNALWEGRGTVIKKTGDQVVQNVEYIVHEKEEDEITVGKSVYTNELREERFTLSEPRRGVPVDSNNTWIKVRTIDVSDGEISVEDMDEGIKKHQPLVSFMLPSVEVSITVPPTLVSLYSFLMLSAFSAVLRASALMPSFSSIGSQLKKVEGLKLLILPLLIVFPFVTMLACSLADIFLHVRSHQDDQPRDSDLRCPLRSLAYSIWPSYREDKYSHRIIRFQDQMKTQHCDYNNRMSFP</sequence>
<dbReference type="PANTHER" id="PTHR21137:SF35">
    <property type="entry name" value="ODORANT RECEPTOR 19A-RELATED"/>
    <property type="match status" value="1"/>
</dbReference>
<evidence type="ECO:0000256" key="1">
    <source>
        <dbReference type="ARBA" id="ARBA00004651"/>
    </source>
</evidence>
<evidence type="ECO:0000313" key="11">
    <source>
        <dbReference type="EMBL" id="CAD7406886.1"/>
    </source>
</evidence>
<keyword evidence="3" id="KW-0716">Sensory transduction</keyword>
<dbReference type="Pfam" id="PF02949">
    <property type="entry name" value="7tm_6"/>
    <property type="match status" value="1"/>
</dbReference>
<evidence type="ECO:0000256" key="8">
    <source>
        <dbReference type="ARBA" id="ARBA00023170"/>
    </source>
</evidence>
<dbReference type="GO" id="GO:0004984">
    <property type="term" value="F:olfactory receptor activity"/>
    <property type="evidence" value="ECO:0007669"/>
    <property type="project" value="InterPro"/>
</dbReference>
<keyword evidence="6 10" id="KW-1133">Transmembrane helix</keyword>
<evidence type="ECO:0000256" key="5">
    <source>
        <dbReference type="ARBA" id="ARBA00022725"/>
    </source>
</evidence>
<keyword evidence="4 10" id="KW-0812">Transmembrane</keyword>
<evidence type="ECO:0000256" key="7">
    <source>
        <dbReference type="ARBA" id="ARBA00023136"/>
    </source>
</evidence>
<keyword evidence="7 10" id="KW-0472">Membrane</keyword>
<keyword evidence="8" id="KW-0675">Receptor</keyword>
<keyword evidence="2" id="KW-1003">Cell membrane</keyword>
<feature type="transmembrane region" description="Helical" evidence="10">
    <location>
        <begin position="125"/>
        <end position="148"/>
    </location>
</feature>
<evidence type="ECO:0000256" key="4">
    <source>
        <dbReference type="ARBA" id="ARBA00022692"/>
    </source>
</evidence>
<feature type="transmembrane region" description="Helical" evidence="10">
    <location>
        <begin position="36"/>
        <end position="60"/>
    </location>
</feature>
<evidence type="ECO:0000256" key="9">
    <source>
        <dbReference type="ARBA" id="ARBA00023224"/>
    </source>
</evidence>
<organism evidence="11">
    <name type="scientific">Timema cristinae</name>
    <name type="common">Walking stick</name>
    <dbReference type="NCBI Taxonomy" id="61476"/>
    <lineage>
        <taxon>Eukaryota</taxon>
        <taxon>Metazoa</taxon>
        <taxon>Ecdysozoa</taxon>
        <taxon>Arthropoda</taxon>
        <taxon>Hexapoda</taxon>
        <taxon>Insecta</taxon>
        <taxon>Pterygota</taxon>
        <taxon>Neoptera</taxon>
        <taxon>Polyneoptera</taxon>
        <taxon>Phasmatodea</taxon>
        <taxon>Timematodea</taxon>
        <taxon>Timematoidea</taxon>
        <taxon>Timematidae</taxon>
        <taxon>Timema</taxon>
    </lineage>
</organism>
<feature type="transmembrane region" description="Helical" evidence="10">
    <location>
        <begin position="66"/>
        <end position="83"/>
    </location>
</feature>
<feature type="transmembrane region" description="Helical" evidence="10">
    <location>
        <begin position="778"/>
        <end position="797"/>
    </location>
</feature>
<dbReference type="AlphaFoldDB" id="A0A7R9D4A0"/>
<proteinExistence type="predicted"/>
<name>A0A7R9D4A0_TIMCR</name>
<accession>A0A7R9D4A0</accession>
<evidence type="ECO:0008006" key="12">
    <source>
        <dbReference type="Google" id="ProtNLM"/>
    </source>
</evidence>